<feature type="chain" id="PRO_5043499433" evidence="1">
    <location>
        <begin position="29"/>
        <end position="724"/>
    </location>
</feature>
<dbReference type="Pfam" id="PF15892">
    <property type="entry name" value="BNR_4"/>
    <property type="match status" value="1"/>
</dbReference>
<comment type="caution">
    <text evidence="2">The sequence shown here is derived from an EMBL/GenBank/DDBJ whole genome shotgun (WGS) entry which is preliminary data.</text>
</comment>
<feature type="signal peptide" evidence="1">
    <location>
        <begin position="1"/>
        <end position="28"/>
    </location>
</feature>
<keyword evidence="1" id="KW-0732">Signal</keyword>
<name>A0AAW7X9J7_9GAMM</name>
<evidence type="ECO:0000256" key="1">
    <source>
        <dbReference type="SAM" id="SignalP"/>
    </source>
</evidence>
<dbReference type="RefSeq" id="WP_303493688.1">
    <property type="nucleotide sequence ID" value="NZ_JAUOPB010000014.1"/>
</dbReference>
<dbReference type="Proteomes" id="UP001169760">
    <property type="component" value="Unassembled WGS sequence"/>
</dbReference>
<sequence length="724" mass="80386">MNLKNISRLLSHGIVSAIAILLALNTHAQVQLEKEYKVADNALYFNGRKVAGNAEDNGTGVYDYKFGGRISAHGDSIKVYKNFIFTTWYRGGKFDRHMMLSRYNTRTGVVKTIEFPHRHTGLNGKWWIGESHNTIAIGISPKDEKIHLLFDMHSYANSGVFRDDYFRYAYSVKNAATVADNDFKLSLFVKDGPNDYNHVSLNGTADPAQFQDLTYPYFFLNDDNDLLMHMRVGGNDNGAYVFSKYNATTSKWDRLTQFNHLNAKTKGQAYNWGLYGRMKYVDGKLQVAFQRRSGNKNDKYEYQNGIYYAYSNDQSGKSQWKDHTGAGFNIPFANADRIKIYEPGNLVEATGKNEVYIVSGFDFTVTDRGDVHIISQVKDKKNNIVKHLHSYKPKGAANFRHTTDFSGATQLYTYANNVYIIDLKNGRPFVQKANGGTNNFTTIYETNSGKSFAHGVPHIYNGKLYYYMQAKGDSTQLPIYVQIIDLGLGNSETSNPSNDGPAGYTFSVREGGTVNITGTMNVAYGAGDSFNYHYNQTSDLPCNNQTFGDPKPSTVKNCYVKSVQVETSTDQCDTTNQCRAEYSFFDGAMDCAGSASNASICMCGNERCDSLNDSNTGNNTGGNTGSNTSGAYCAGIAEVSQGVKRELNLNNVNCVKFSENLAGNTLQVWDSDNASCDFRGVVESRDGAGNLTISANYHSADSFTGRVIRFTPSNSCKFVQVRSH</sequence>
<evidence type="ECO:0000313" key="2">
    <source>
        <dbReference type="EMBL" id="MDO6424323.1"/>
    </source>
</evidence>
<accession>A0AAW7X9J7</accession>
<dbReference type="EMBL" id="JAUOPB010000014">
    <property type="protein sequence ID" value="MDO6424323.1"/>
    <property type="molecule type" value="Genomic_DNA"/>
</dbReference>
<proteinExistence type="predicted"/>
<gene>
    <name evidence="2" type="ORF">Q4521_17695</name>
</gene>
<evidence type="ECO:0000313" key="3">
    <source>
        <dbReference type="Proteomes" id="UP001169760"/>
    </source>
</evidence>
<organism evidence="2 3">
    <name type="scientific">Saccharophagus degradans</name>
    <dbReference type="NCBI Taxonomy" id="86304"/>
    <lineage>
        <taxon>Bacteria</taxon>
        <taxon>Pseudomonadati</taxon>
        <taxon>Pseudomonadota</taxon>
        <taxon>Gammaproteobacteria</taxon>
        <taxon>Cellvibrionales</taxon>
        <taxon>Cellvibrionaceae</taxon>
        <taxon>Saccharophagus</taxon>
    </lineage>
</organism>
<dbReference type="AlphaFoldDB" id="A0AAW7X9J7"/>
<protein>
    <submittedName>
        <fullName evidence="2">BNR-4 repeat-containing protein</fullName>
    </submittedName>
</protein>
<reference evidence="2" key="1">
    <citation type="submission" date="2023-07" db="EMBL/GenBank/DDBJ databases">
        <title>Genome content predicts the carbon catabolic preferences of heterotrophic bacteria.</title>
        <authorList>
            <person name="Gralka M."/>
        </authorList>
    </citation>
    <scope>NUCLEOTIDE SEQUENCE</scope>
    <source>
        <strain evidence="2">I3M17_2</strain>
    </source>
</reference>